<evidence type="ECO:0000313" key="8">
    <source>
        <dbReference type="EMBL" id="OAP50460.1"/>
    </source>
</evidence>
<evidence type="ECO:0000259" key="7">
    <source>
        <dbReference type="SMART" id="SM00833"/>
    </source>
</evidence>
<dbReference type="Proteomes" id="UP000078507">
    <property type="component" value="Unassembled WGS sequence"/>
</dbReference>
<comment type="catalytic activity">
    <reaction evidence="6">
        <text>GTP + H2O = GDP + phosphate + H(+)</text>
        <dbReference type="Rhea" id="RHEA:19669"/>
        <dbReference type="ChEBI" id="CHEBI:15377"/>
        <dbReference type="ChEBI" id="CHEBI:15378"/>
        <dbReference type="ChEBI" id="CHEBI:37565"/>
        <dbReference type="ChEBI" id="CHEBI:43474"/>
        <dbReference type="ChEBI" id="CHEBI:58189"/>
    </reaction>
    <physiologicalReaction direction="left-to-right" evidence="6">
        <dbReference type="Rhea" id="RHEA:19670"/>
    </physiologicalReaction>
</comment>
<name>A0A178YS73_SINSA</name>
<keyword evidence="1" id="KW-0547">Nucleotide-binding</keyword>
<proteinExistence type="inferred from homology"/>
<dbReference type="SMART" id="SM00833">
    <property type="entry name" value="CobW_C"/>
    <property type="match status" value="1"/>
</dbReference>
<dbReference type="CDD" id="cd03112">
    <property type="entry name" value="CobW-like"/>
    <property type="match status" value="1"/>
</dbReference>
<evidence type="ECO:0000256" key="5">
    <source>
        <dbReference type="ARBA" id="ARBA00045658"/>
    </source>
</evidence>
<evidence type="ECO:0000256" key="6">
    <source>
        <dbReference type="ARBA" id="ARBA00049117"/>
    </source>
</evidence>
<keyword evidence="9" id="KW-1185">Reference proteome</keyword>
<comment type="caution">
    <text evidence="8">The sequence shown here is derived from an EMBL/GenBank/DDBJ whole genome shotgun (WGS) entry which is preliminary data.</text>
</comment>
<dbReference type="STRING" id="36856.ATB98_16035"/>
<keyword evidence="3" id="KW-0143">Chaperone</keyword>
<dbReference type="Pfam" id="PF07683">
    <property type="entry name" value="CobW_C"/>
    <property type="match status" value="1"/>
</dbReference>
<dbReference type="GO" id="GO:0000166">
    <property type="term" value="F:nucleotide binding"/>
    <property type="evidence" value="ECO:0007669"/>
    <property type="project" value="UniProtKB-KW"/>
</dbReference>
<accession>A0A178YS73</accession>
<protein>
    <submittedName>
        <fullName evidence="8">Cobalamin biosynthesis protein CobW</fullName>
    </submittedName>
</protein>
<evidence type="ECO:0000256" key="3">
    <source>
        <dbReference type="ARBA" id="ARBA00023186"/>
    </source>
</evidence>
<dbReference type="Pfam" id="PF02492">
    <property type="entry name" value="cobW"/>
    <property type="match status" value="1"/>
</dbReference>
<keyword evidence="2" id="KW-0378">Hydrolase</keyword>
<dbReference type="InterPro" id="IPR003495">
    <property type="entry name" value="CobW/HypB/UreG_nucleotide-bd"/>
</dbReference>
<gene>
    <name evidence="8" type="ORF">ATB98_16035</name>
</gene>
<dbReference type="AlphaFoldDB" id="A0A178YS73"/>
<dbReference type="SUPFAM" id="SSF52540">
    <property type="entry name" value="P-loop containing nucleoside triphosphate hydrolases"/>
    <property type="match status" value="1"/>
</dbReference>
<evidence type="ECO:0000313" key="9">
    <source>
        <dbReference type="Proteomes" id="UP000078507"/>
    </source>
</evidence>
<dbReference type="GO" id="GO:0016787">
    <property type="term" value="F:hydrolase activity"/>
    <property type="evidence" value="ECO:0007669"/>
    <property type="project" value="UniProtKB-KW"/>
</dbReference>
<dbReference type="GO" id="GO:0005737">
    <property type="term" value="C:cytoplasm"/>
    <property type="evidence" value="ECO:0007669"/>
    <property type="project" value="TreeGrafter"/>
</dbReference>
<evidence type="ECO:0000256" key="2">
    <source>
        <dbReference type="ARBA" id="ARBA00022801"/>
    </source>
</evidence>
<dbReference type="PANTHER" id="PTHR13748">
    <property type="entry name" value="COBW-RELATED"/>
    <property type="match status" value="1"/>
</dbReference>
<dbReference type="InterPro" id="IPR011629">
    <property type="entry name" value="CobW-like_C"/>
</dbReference>
<evidence type="ECO:0000256" key="4">
    <source>
        <dbReference type="ARBA" id="ARBA00034320"/>
    </source>
</evidence>
<feature type="domain" description="CobW C-terminal" evidence="7">
    <location>
        <begin position="222"/>
        <end position="315"/>
    </location>
</feature>
<dbReference type="InterPro" id="IPR036627">
    <property type="entry name" value="CobW-likC_sf"/>
</dbReference>
<dbReference type="InterPro" id="IPR027417">
    <property type="entry name" value="P-loop_NTPase"/>
</dbReference>
<dbReference type="EMBL" id="LNQB01000030">
    <property type="protein sequence ID" value="OAP50460.1"/>
    <property type="molecule type" value="Genomic_DNA"/>
</dbReference>
<dbReference type="Gene3D" id="3.30.1220.10">
    <property type="entry name" value="CobW-like, C-terminal domain"/>
    <property type="match status" value="1"/>
</dbReference>
<reference evidence="8 9" key="1">
    <citation type="submission" date="2015-11" db="EMBL/GenBank/DDBJ databases">
        <title>Ensifer anhuiense sp. nov., an effective nitrogen fixation bacterium with Glycine soja.</title>
        <authorList>
            <person name="Yan H."/>
            <person name="Chen W."/>
        </authorList>
    </citation>
    <scope>NUCLEOTIDE SEQUENCE [LARGE SCALE GENOMIC DNA]</scope>
    <source>
        <strain evidence="8 9">LMG 7837</strain>
    </source>
</reference>
<dbReference type="Gene3D" id="3.40.50.300">
    <property type="entry name" value="P-loop containing nucleotide triphosphate hydrolases"/>
    <property type="match status" value="1"/>
</dbReference>
<dbReference type="InterPro" id="IPR051316">
    <property type="entry name" value="Zinc-reg_GTPase_activator"/>
</dbReference>
<sequence>MKKLNATILTGFLGAGKTTLLNRLLTERHEERIAVVINEFGEVGIDGKLVIETTEDVVELNNGCICCTVRDDLIGALRNLLASDRVFDRIVIETSGLADPAPVIQSFVLDEVLSSHVQLDAIVTVVDARHVEQQLGQDEAVEQISFADLILLNKTDLVSVDELGVTERRVRQLNPLARVVHTKDCAVPMSAVLDLGAFDLKNILSIDPAILEDHEHEHDQSISCVALRQTEPLDPAAFNSWLNRLVQARGADILRMKGVVNFAGEARRYVFHGVHMTLDGRPGKPWMGDPRLSEIVFIGRNLDEAELRRGLESCALPALAVAT</sequence>
<dbReference type="PANTHER" id="PTHR13748:SF62">
    <property type="entry name" value="COBW DOMAIN-CONTAINING PROTEIN"/>
    <property type="match status" value="1"/>
</dbReference>
<comment type="similarity">
    <text evidence="4">Belongs to the SIMIBI class G3E GTPase family. ZNG1 subfamily.</text>
</comment>
<comment type="function">
    <text evidence="5">Zinc chaperone that directly transfers zinc cofactor to target proteins, thereby activating them. Zinc is transferred from the CXCC motif in the GTPase domain to the zinc binding site in target proteins in a process requiring GTP hydrolysis.</text>
</comment>
<organism evidence="8 9">
    <name type="scientific">Sinorhizobium saheli</name>
    <dbReference type="NCBI Taxonomy" id="36856"/>
    <lineage>
        <taxon>Bacteria</taxon>
        <taxon>Pseudomonadati</taxon>
        <taxon>Pseudomonadota</taxon>
        <taxon>Alphaproteobacteria</taxon>
        <taxon>Hyphomicrobiales</taxon>
        <taxon>Rhizobiaceae</taxon>
        <taxon>Sinorhizobium/Ensifer group</taxon>
        <taxon>Sinorhizobium</taxon>
    </lineage>
</organism>
<dbReference type="OrthoDB" id="9808822at2"/>
<evidence type="ECO:0000256" key="1">
    <source>
        <dbReference type="ARBA" id="ARBA00022741"/>
    </source>
</evidence>
<dbReference type="RefSeq" id="WP_066867721.1">
    <property type="nucleotide sequence ID" value="NZ_LNQB01000030.1"/>
</dbReference>
<dbReference type="SUPFAM" id="SSF90002">
    <property type="entry name" value="Hypothetical protein YjiA, C-terminal domain"/>
    <property type="match status" value="1"/>
</dbReference>